<accession>A0A4P9X4R9</accession>
<evidence type="ECO:0000256" key="6">
    <source>
        <dbReference type="ARBA" id="ARBA00023187"/>
    </source>
</evidence>
<dbReference type="Pfam" id="PF22782">
    <property type="entry name" value="SDE2"/>
    <property type="match status" value="1"/>
</dbReference>
<dbReference type="AlphaFoldDB" id="A0A4P9X4R9"/>
<feature type="region of interest" description="Disordered" evidence="9">
    <location>
        <begin position="248"/>
        <end position="277"/>
    </location>
</feature>
<dbReference type="GO" id="GO:0006397">
    <property type="term" value="P:mRNA processing"/>
    <property type="evidence" value="ECO:0007669"/>
    <property type="project" value="UniProtKB-KW"/>
</dbReference>
<proteinExistence type="inferred from homology"/>
<keyword evidence="4" id="KW-0963">Cytoplasm</keyword>
<protein>
    <recommendedName>
        <fullName evidence="10">SDE2-like domain-containing protein</fullName>
    </recommendedName>
</protein>
<dbReference type="GO" id="GO:0005634">
    <property type="term" value="C:nucleus"/>
    <property type="evidence" value="ECO:0007669"/>
    <property type="project" value="UniProtKB-SubCell"/>
</dbReference>
<evidence type="ECO:0000313" key="12">
    <source>
        <dbReference type="Proteomes" id="UP000274922"/>
    </source>
</evidence>
<evidence type="ECO:0000256" key="1">
    <source>
        <dbReference type="ARBA" id="ARBA00004123"/>
    </source>
</evidence>
<evidence type="ECO:0000313" key="11">
    <source>
        <dbReference type="EMBL" id="RKP00087.1"/>
    </source>
</evidence>
<dbReference type="PANTHER" id="PTHR12786:SF1">
    <property type="entry name" value="SPLICING REGULATOR SDE2"/>
    <property type="match status" value="1"/>
</dbReference>
<keyword evidence="5" id="KW-0507">mRNA processing</keyword>
<feature type="compositionally biased region" description="Acidic residues" evidence="9">
    <location>
        <begin position="375"/>
        <end position="386"/>
    </location>
</feature>
<dbReference type="EMBL" id="ML014236">
    <property type="protein sequence ID" value="RKP00087.1"/>
    <property type="molecule type" value="Genomic_DNA"/>
</dbReference>
<dbReference type="OrthoDB" id="547031at2759"/>
<evidence type="ECO:0000256" key="9">
    <source>
        <dbReference type="SAM" id="MobiDB-lite"/>
    </source>
</evidence>
<evidence type="ECO:0000259" key="10">
    <source>
        <dbReference type="Pfam" id="PF22782"/>
    </source>
</evidence>
<dbReference type="Proteomes" id="UP000274922">
    <property type="component" value="Unassembled WGS sequence"/>
</dbReference>
<sequence length="386" mass="39718">MATSSRRAPPAPLAPLASRAPPAPLVIAMPPSEADAAASHELEPSAPPIWIDTTAITAGRPCARLPRDVRLCVSPRDPAAAEAHAVLKRVLDRLAVAFAGHGDASGPTAAAVRSRLAAVPWRLRTPAGRVVAPQQSVLRDAETAAPAAAADAIPGVRHHPVCLTLTVALCGGKGGLGTQLRAQGGRMSSQKTTNYEACRDLAGRRLQTVHAAQRVAERAAAAPAREQAKQAALAAAIRAKREAAARLEAAAAPPPAEAEATTGARARAAEASARAEPGRDDRVNYYRVMDTATKDIQAATRALTSSSFSWPPSVPASASSAAGPSKRPATETIVTAPQTSSSSSSLPPSHEKGKQPAAPKTAAGTKRKRNVWDDVSSDSEDPEAGH</sequence>
<keyword evidence="7" id="KW-0539">Nucleus</keyword>
<evidence type="ECO:0000256" key="5">
    <source>
        <dbReference type="ARBA" id="ARBA00022664"/>
    </source>
</evidence>
<evidence type="ECO:0000256" key="2">
    <source>
        <dbReference type="ARBA" id="ARBA00004496"/>
    </source>
</evidence>
<dbReference type="GO" id="GO:0005737">
    <property type="term" value="C:cytoplasm"/>
    <property type="evidence" value="ECO:0007669"/>
    <property type="project" value="UniProtKB-SubCell"/>
</dbReference>
<feature type="domain" description="SDE2-like" evidence="10">
    <location>
        <begin position="171"/>
        <end position="243"/>
    </location>
</feature>
<evidence type="ECO:0000256" key="8">
    <source>
        <dbReference type="ARBA" id="ARBA00023306"/>
    </source>
</evidence>
<dbReference type="InterPro" id="IPR053822">
    <property type="entry name" value="SDE2-like_dom"/>
</dbReference>
<dbReference type="STRING" id="1555241.A0A4P9X4R9"/>
<keyword evidence="8" id="KW-0131">Cell cycle</keyword>
<keyword evidence="6" id="KW-0508">mRNA splicing</keyword>
<name>A0A4P9X4R9_9FUNG</name>
<dbReference type="GO" id="GO:0008380">
    <property type="term" value="P:RNA splicing"/>
    <property type="evidence" value="ECO:0007669"/>
    <property type="project" value="UniProtKB-KW"/>
</dbReference>
<feature type="compositionally biased region" description="Low complexity" evidence="9">
    <location>
        <begin position="305"/>
        <end position="327"/>
    </location>
</feature>
<keyword evidence="12" id="KW-1185">Reference proteome</keyword>
<organism evidence="11 12">
    <name type="scientific">Caulochytrium protostelioides</name>
    <dbReference type="NCBI Taxonomy" id="1555241"/>
    <lineage>
        <taxon>Eukaryota</taxon>
        <taxon>Fungi</taxon>
        <taxon>Fungi incertae sedis</taxon>
        <taxon>Chytridiomycota</taxon>
        <taxon>Chytridiomycota incertae sedis</taxon>
        <taxon>Chytridiomycetes</taxon>
        <taxon>Caulochytriales</taxon>
        <taxon>Caulochytriaceae</taxon>
        <taxon>Caulochytrium</taxon>
    </lineage>
</organism>
<feature type="region of interest" description="Disordered" evidence="9">
    <location>
        <begin position="305"/>
        <end position="386"/>
    </location>
</feature>
<dbReference type="InterPro" id="IPR051421">
    <property type="entry name" value="RNA_Proc_DNA_Dmg_Regulator"/>
</dbReference>
<feature type="compositionally biased region" description="Low complexity" evidence="9">
    <location>
        <begin position="248"/>
        <end position="275"/>
    </location>
</feature>
<evidence type="ECO:0000256" key="3">
    <source>
        <dbReference type="ARBA" id="ARBA00008726"/>
    </source>
</evidence>
<feature type="region of interest" description="Disordered" evidence="9">
    <location>
        <begin position="1"/>
        <end position="20"/>
    </location>
</feature>
<gene>
    <name evidence="11" type="ORF">CXG81DRAFT_19915</name>
</gene>
<reference evidence="12" key="1">
    <citation type="journal article" date="2018" name="Nat. Microbiol.">
        <title>Leveraging single-cell genomics to expand the fungal tree of life.</title>
        <authorList>
            <person name="Ahrendt S.R."/>
            <person name="Quandt C.A."/>
            <person name="Ciobanu D."/>
            <person name="Clum A."/>
            <person name="Salamov A."/>
            <person name="Andreopoulos B."/>
            <person name="Cheng J.F."/>
            <person name="Woyke T."/>
            <person name="Pelin A."/>
            <person name="Henrissat B."/>
            <person name="Reynolds N.K."/>
            <person name="Benny G.L."/>
            <person name="Smith M.E."/>
            <person name="James T.Y."/>
            <person name="Grigoriev I.V."/>
        </authorList>
    </citation>
    <scope>NUCLEOTIDE SEQUENCE [LARGE SCALE GENOMIC DNA]</scope>
    <source>
        <strain evidence="12">ATCC 52028</strain>
    </source>
</reference>
<dbReference type="PANTHER" id="PTHR12786">
    <property type="entry name" value="SPLICING FACTOR SF3A-RELATED"/>
    <property type="match status" value="1"/>
</dbReference>
<comment type="similarity">
    <text evidence="3">Belongs to the SDE2 family.</text>
</comment>
<evidence type="ECO:0000256" key="7">
    <source>
        <dbReference type="ARBA" id="ARBA00023242"/>
    </source>
</evidence>
<comment type="subcellular location">
    <subcellularLocation>
        <location evidence="2">Cytoplasm</location>
    </subcellularLocation>
    <subcellularLocation>
        <location evidence="1">Nucleus</location>
    </subcellularLocation>
</comment>
<evidence type="ECO:0000256" key="4">
    <source>
        <dbReference type="ARBA" id="ARBA00022490"/>
    </source>
</evidence>